<comment type="similarity">
    <text evidence="1">Belongs to the UPF0065 (bug) family.</text>
</comment>
<keyword evidence="2" id="KW-0732">Signal</keyword>
<dbReference type="CDD" id="cd07012">
    <property type="entry name" value="PBP2_Bug_TTT"/>
    <property type="match status" value="1"/>
</dbReference>
<dbReference type="EMBL" id="JBBKZU010000002">
    <property type="protein sequence ID" value="MEJ8810359.1"/>
    <property type="molecule type" value="Genomic_DNA"/>
</dbReference>
<dbReference type="RefSeq" id="WP_340355685.1">
    <property type="nucleotide sequence ID" value="NZ_JBBKZU010000002.1"/>
</dbReference>
<dbReference type="Gene3D" id="3.40.190.150">
    <property type="entry name" value="Bordetella uptake gene, domain 1"/>
    <property type="match status" value="1"/>
</dbReference>
<sequence>MNETSINRRTLLLGGMLLGSGASSFANNTNTSTGSWPSRPIRMVVAGSSGAGGDIFARLIAAPLAEALKQPVVVDPKAGANGLIACDAVAKSPGDGYTLLFAPSSAILINPVIHPKMPYDAEKDLLPIAQVGAAGILLVANPSTGFKNLADMVAYAKKHPGKLAYGSWGTGSSGHLAMEGIKARYGLDMPHAPYKTLMSEVTDLIGNNISVGFTDIASPIPHMKAGRLVGLGQTGSQRWPATKDLPTLSEQGYKFEADGWYGVFAPAGTPPEIINRLNAEINRIQQTPAVREKIEGQNMIVPASATAQQYAASIKRDAAIWQGLARTTDLKEK</sequence>
<keyword evidence="4" id="KW-1185">Reference proteome</keyword>
<evidence type="ECO:0000313" key="4">
    <source>
        <dbReference type="Proteomes" id="UP001365846"/>
    </source>
</evidence>
<evidence type="ECO:0000256" key="2">
    <source>
        <dbReference type="SAM" id="SignalP"/>
    </source>
</evidence>
<reference evidence="3 4" key="1">
    <citation type="submission" date="2024-03" db="EMBL/GenBank/DDBJ databases">
        <title>Novel species of the genus Variovorax.</title>
        <authorList>
            <person name="Liu Q."/>
            <person name="Xin Y.-H."/>
        </authorList>
    </citation>
    <scope>NUCLEOTIDE SEQUENCE [LARGE SCALE GENOMIC DNA]</scope>
    <source>
        <strain evidence="3 4">KACC 18899</strain>
    </source>
</reference>
<proteinExistence type="inferred from homology"/>
<dbReference type="PANTHER" id="PTHR42928">
    <property type="entry name" value="TRICARBOXYLATE-BINDING PROTEIN"/>
    <property type="match status" value="1"/>
</dbReference>
<dbReference type="SUPFAM" id="SSF53850">
    <property type="entry name" value="Periplasmic binding protein-like II"/>
    <property type="match status" value="1"/>
</dbReference>
<dbReference type="Gene3D" id="3.40.190.10">
    <property type="entry name" value="Periplasmic binding protein-like II"/>
    <property type="match status" value="1"/>
</dbReference>
<dbReference type="InterPro" id="IPR042100">
    <property type="entry name" value="Bug_dom1"/>
</dbReference>
<organism evidence="3 4">
    <name type="scientific">Variovorax ureilyticus</name>
    <dbReference type="NCBI Taxonomy" id="1836198"/>
    <lineage>
        <taxon>Bacteria</taxon>
        <taxon>Pseudomonadati</taxon>
        <taxon>Pseudomonadota</taxon>
        <taxon>Betaproteobacteria</taxon>
        <taxon>Burkholderiales</taxon>
        <taxon>Comamonadaceae</taxon>
        <taxon>Variovorax</taxon>
    </lineage>
</organism>
<evidence type="ECO:0000256" key="1">
    <source>
        <dbReference type="ARBA" id="ARBA00006987"/>
    </source>
</evidence>
<name>A0ABU8V9M9_9BURK</name>
<protein>
    <submittedName>
        <fullName evidence="3">Tripartite tricarboxylate transporter substrate binding protein</fullName>
    </submittedName>
</protein>
<evidence type="ECO:0000313" key="3">
    <source>
        <dbReference type="EMBL" id="MEJ8810359.1"/>
    </source>
</evidence>
<dbReference type="PIRSF" id="PIRSF017082">
    <property type="entry name" value="YflP"/>
    <property type="match status" value="1"/>
</dbReference>
<dbReference type="Pfam" id="PF03401">
    <property type="entry name" value="TctC"/>
    <property type="match status" value="1"/>
</dbReference>
<feature type="chain" id="PRO_5046355872" evidence="2">
    <location>
        <begin position="27"/>
        <end position="333"/>
    </location>
</feature>
<accession>A0ABU8V9M9</accession>
<feature type="signal peptide" evidence="2">
    <location>
        <begin position="1"/>
        <end position="26"/>
    </location>
</feature>
<dbReference type="Proteomes" id="UP001365846">
    <property type="component" value="Unassembled WGS sequence"/>
</dbReference>
<gene>
    <name evidence="3" type="ORF">WKW77_04720</name>
</gene>
<comment type="caution">
    <text evidence="3">The sequence shown here is derived from an EMBL/GenBank/DDBJ whole genome shotgun (WGS) entry which is preliminary data.</text>
</comment>
<dbReference type="InterPro" id="IPR005064">
    <property type="entry name" value="BUG"/>
</dbReference>
<dbReference type="PANTHER" id="PTHR42928:SF5">
    <property type="entry name" value="BLR1237 PROTEIN"/>
    <property type="match status" value="1"/>
</dbReference>